<keyword evidence="3" id="KW-1185">Reference proteome</keyword>
<gene>
    <name evidence="2" type="ORF">EHQ64_08915</name>
</gene>
<dbReference type="NCBIfam" id="NF033788">
    <property type="entry name" value="HTH_metalloreg"/>
    <property type="match status" value="1"/>
</dbReference>
<comment type="caution">
    <text evidence="2">The sequence shown here is derived from an EMBL/GenBank/DDBJ whole genome shotgun (WGS) entry which is preliminary data.</text>
</comment>
<dbReference type="PANTHER" id="PTHR38600">
    <property type="entry name" value="TRANSCRIPTIONAL REGULATORY PROTEIN"/>
    <property type="match status" value="1"/>
</dbReference>
<evidence type="ECO:0000313" key="2">
    <source>
        <dbReference type="EMBL" id="TGL62052.1"/>
    </source>
</evidence>
<evidence type="ECO:0000313" key="3">
    <source>
        <dbReference type="Proteomes" id="UP000297762"/>
    </source>
</evidence>
<dbReference type="GO" id="GO:0003700">
    <property type="term" value="F:DNA-binding transcription factor activity"/>
    <property type="evidence" value="ECO:0007669"/>
    <property type="project" value="InterPro"/>
</dbReference>
<name>A0A4R9K8Q7_9LEPT</name>
<reference evidence="2" key="1">
    <citation type="journal article" date="2019" name="PLoS Negl. Trop. Dis.">
        <title>Revisiting the worldwide diversity of Leptospira species in the environment.</title>
        <authorList>
            <person name="Vincent A.T."/>
            <person name="Schiettekatte O."/>
            <person name="Bourhy P."/>
            <person name="Veyrier F.J."/>
            <person name="Picardeau M."/>
        </authorList>
    </citation>
    <scope>NUCLEOTIDE SEQUENCE [LARGE SCALE GENOMIC DNA]</scope>
    <source>
        <strain evidence="2">201702455</strain>
    </source>
</reference>
<dbReference type="CDD" id="cd00090">
    <property type="entry name" value="HTH_ARSR"/>
    <property type="match status" value="1"/>
</dbReference>
<accession>A0A4R9K8Q7</accession>
<dbReference type="PANTHER" id="PTHR38600:SF2">
    <property type="entry name" value="SLL0088 PROTEIN"/>
    <property type="match status" value="1"/>
</dbReference>
<feature type="domain" description="HTH arsR-type" evidence="1">
    <location>
        <begin position="1"/>
        <end position="94"/>
    </location>
</feature>
<dbReference type="RefSeq" id="WP_135649140.1">
    <property type="nucleotide sequence ID" value="NZ_RQGF01000020.1"/>
</dbReference>
<dbReference type="SMART" id="SM00418">
    <property type="entry name" value="HTH_ARSR"/>
    <property type="match status" value="1"/>
</dbReference>
<dbReference type="Gene3D" id="1.10.10.10">
    <property type="entry name" value="Winged helix-like DNA-binding domain superfamily/Winged helix DNA-binding domain"/>
    <property type="match status" value="1"/>
</dbReference>
<dbReference type="InterPro" id="IPR001845">
    <property type="entry name" value="HTH_ArsR_DNA-bd_dom"/>
</dbReference>
<dbReference type="Proteomes" id="UP000297762">
    <property type="component" value="Unassembled WGS sequence"/>
</dbReference>
<dbReference type="PROSITE" id="PS50987">
    <property type="entry name" value="HTH_ARSR_2"/>
    <property type="match status" value="1"/>
</dbReference>
<dbReference type="InterPro" id="IPR011991">
    <property type="entry name" value="ArsR-like_HTH"/>
</dbReference>
<proteinExistence type="predicted"/>
<dbReference type="AlphaFoldDB" id="A0A4R9K8Q7"/>
<organism evidence="2 3">
    <name type="scientific">Leptospira sarikeiensis</name>
    <dbReference type="NCBI Taxonomy" id="2484943"/>
    <lineage>
        <taxon>Bacteria</taxon>
        <taxon>Pseudomonadati</taxon>
        <taxon>Spirochaetota</taxon>
        <taxon>Spirochaetia</taxon>
        <taxon>Leptospirales</taxon>
        <taxon>Leptospiraceae</taxon>
        <taxon>Leptospira</taxon>
    </lineage>
</organism>
<dbReference type="OrthoDB" id="9799175at2"/>
<dbReference type="Pfam" id="PF12840">
    <property type="entry name" value="HTH_20"/>
    <property type="match status" value="1"/>
</dbReference>
<protein>
    <submittedName>
        <fullName evidence="2">Transcriptional regulator</fullName>
    </submittedName>
</protein>
<evidence type="ECO:0000259" key="1">
    <source>
        <dbReference type="PROSITE" id="PS50987"/>
    </source>
</evidence>
<dbReference type="InterPro" id="IPR036390">
    <property type="entry name" value="WH_DNA-bd_sf"/>
</dbReference>
<sequence length="115" mass="13113">MPKQSPSLDNLFHALGDPTRRSIMERLSLGPATVGELAGPFKMALPSLMQHLGVLEDCFLVHSEKSGRVRTYTITQETLEQGEKWFAKQKNVWETRLNQLDDYLLGLKEKQDELN</sequence>
<dbReference type="EMBL" id="RQGF01000020">
    <property type="protein sequence ID" value="TGL62052.1"/>
    <property type="molecule type" value="Genomic_DNA"/>
</dbReference>
<dbReference type="PRINTS" id="PR00778">
    <property type="entry name" value="HTHARSR"/>
</dbReference>
<dbReference type="SUPFAM" id="SSF46785">
    <property type="entry name" value="Winged helix' DNA-binding domain"/>
    <property type="match status" value="1"/>
</dbReference>
<dbReference type="InterPro" id="IPR036388">
    <property type="entry name" value="WH-like_DNA-bd_sf"/>
</dbReference>